<accession>A0A1A8XW21</accession>
<dbReference type="Gene3D" id="3.40.50.720">
    <property type="entry name" value="NAD(P)-binding Rossmann-like Domain"/>
    <property type="match status" value="1"/>
</dbReference>
<sequence length="226" mass="25376">MKTSIVEANNIAPFNTALCKASNGKLPPLRGPKNINHPVSLYAATKKSNELMAHSYSHLFGLPTTGLRYFTVYGPWGRPDMSPWLFTSAILEGRPIDVFNHGKMQRDFTYVEDIAEGTVRAMDRVAAPNMDFDGDKPDPGSSRAPYRVYNIGNHQPVELMTFIETIENALGREAQKNFLPMQAGDVLATYADIDDLRRDVGFEPKTLLFEGIARWTAWFREYAELA</sequence>
<dbReference type="EC" id="4.-.-.-" evidence="3"/>
<name>A0A1A8XW21_9RHOO</name>
<dbReference type="PANTHER" id="PTHR43574">
    <property type="entry name" value="EPIMERASE-RELATED"/>
    <property type="match status" value="1"/>
</dbReference>
<gene>
    <name evidence="3" type="ORF">PROAA_2960001</name>
</gene>
<organism evidence="3 4">
    <name type="scientific">Candidatus Propionivibrio aalborgensis</name>
    <dbReference type="NCBI Taxonomy" id="1860101"/>
    <lineage>
        <taxon>Bacteria</taxon>
        <taxon>Pseudomonadati</taxon>
        <taxon>Pseudomonadota</taxon>
        <taxon>Betaproteobacteria</taxon>
        <taxon>Rhodocyclales</taxon>
        <taxon>Rhodocyclaceae</taxon>
        <taxon>Propionivibrio</taxon>
    </lineage>
</organism>
<feature type="domain" description="NAD-dependent epimerase/dehydratase" evidence="2">
    <location>
        <begin position="35"/>
        <end position="127"/>
    </location>
</feature>
<dbReference type="EMBL" id="FLQY01000219">
    <property type="protein sequence ID" value="SBT08916.1"/>
    <property type="molecule type" value="Genomic_DNA"/>
</dbReference>
<dbReference type="Proteomes" id="UP000199600">
    <property type="component" value="Unassembled WGS sequence"/>
</dbReference>
<evidence type="ECO:0000259" key="2">
    <source>
        <dbReference type="Pfam" id="PF01370"/>
    </source>
</evidence>
<evidence type="ECO:0000313" key="4">
    <source>
        <dbReference type="Proteomes" id="UP000199600"/>
    </source>
</evidence>
<dbReference type="PRINTS" id="PR01713">
    <property type="entry name" value="NUCEPIMERASE"/>
</dbReference>
<keyword evidence="3" id="KW-0456">Lyase</keyword>
<dbReference type="Pfam" id="PF01370">
    <property type="entry name" value="Epimerase"/>
    <property type="match status" value="1"/>
</dbReference>
<reference evidence="3 4" key="1">
    <citation type="submission" date="2016-06" db="EMBL/GenBank/DDBJ databases">
        <authorList>
            <person name="Kjaerup R.B."/>
            <person name="Dalgaard T.S."/>
            <person name="Juul-Madsen H.R."/>
        </authorList>
    </citation>
    <scope>NUCLEOTIDE SEQUENCE [LARGE SCALE GENOMIC DNA]</scope>
    <source>
        <strain evidence="3">2</strain>
    </source>
</reference>
<keyword evidence="4" id="KW-1185">Reference proteome</keyword>
<keyword evidence="1" id="KW-0520">NAD</keyword>
<dbReference type="InterPro" id="IPR001509">
    <property type="entry name" value="Epimerase_deHydtase"/>
</dbReference>
<dbReference type="GO" id="GO:0016829">
    <property type="term" value="F:lyase activity"/>
    <property type="evidence" value="ECO:0007669"/>
    <property type="project" value="UniProtKB-KW"/>
</dbReference>
<dbReference type="SUPFAM" id="SSF51735">
    <property type="entry name" value="NAD(P)-binding Rossmann-fold domains"/>
    <property type="match status" value="1"/>
</dbReference>
<proteinExistence type="predicted"/>
<protein>
    <submittedName>
        <fullName evidence="3">Protein CapI</fullName>
        <ecNumber evidence="3">4.-.-.-</ecNumber>
    </submittedName>
</protein>
<dbReference type="AlphaFoldDB" id="A0A1A8XW21"/>
<dbReference type="InterPro" id="IPR036291">
    <property type="entry name" value="NAD(P)-bd_dom_sf"/>
</dbReference>
<evidence type="ECO:0000313" key="3">
    <source>
        <dbReference type="EMBL" id="SBT08916.1"/>
    </source>
</evidence>
<evidence type="ECO:0000256" key="1">
    <source>
        <dbReference type="ARBA" id="ARBA00023027"/>
    </source>
</evidence>